<dbReference type="GO" id="GO:0050897">
    <property type="term" value="F:cobalt ion binding"/>
    <property type="evidence" value="ECO:0007669"/>
    <property type="project" value="TreeGrafter"/>
</dbReference>
<comment type="catalytic activity">
    <reaction evidence="10">
        <text>Mg(2+)(in) = Mg(2+)(out)</text>
        <dbReference type="Rhea" id="RHEA:29827"/>
        <dbReference type="ChEBI" id="CHEBI:18420"/>
    </reaction>
</comment>
<proteinExistence type="inferred from homology"/>
<evidence type="ECO:0000313" key="15">
    <source>
        <dbReference type="Proteomes" id="UP000051952"/>
    </source>
</evidence>
<sequence>MRCFTSRLAGAASPAACGLSAMSPHLQCAQRRCTTPISPETLLAQSSHQRLPRRRVVPWAIGKPTVPVTSAPPVPPQSTTSSTNEAPQHPHHPHSDDFLLPPLEEYLSIQAQRNESIRQRLKECLGPEFGSSKPVAHQSIIGSSTSSSEPLDEHTTELLRNVSGKLVVREHVTETGINWWDITAHPTAALEEYRGSIASVLVGLGAHETLVEATLETVLLPQTTNVEGCQCLVVRCAAEDTSFDMDSIQELTNRLTILVFRAQKRVVTVHRTHMLSASQLMKKWNEEQQPDGIASSLENLVLHFVKETCRSFHRALAKSIVEFDNYEAKLFAPERKRSSMARQIYHIKRRASVYSRILVLTQDAFSHLIAGMGIPSQNVYVQDVMQDMTHVRSLSDELNDNANAVLQLLFQLSSYQLNELMRVLTMFSAFFIPLSFIASVYGMNFEHLPGMADPNGHLYCLSFMLCVGVTIVLWFKVKKFW</sequence>
<evidence type="ECO:0000256" key="7">
    <source>
        <dbReference type="ARBA" id="ARBA00022989"/>
    </source>
</evidence>
<keyword evidence="3" id="KW-0813">Transport</keyword>
<evidence type="ECO:0000256" key="5">
    <source>
        <dbReference type="ARBA" id="ARBA00022692"/>
    </source>
</evidence>
<dbReference type="EMBL" id="CYKH01001851">
    <property type="protein sequence ID" value="CUG90629.1"/>
    <property type="molecule type" value="Genomic_DNA"/>
</dbReference>
<dbReference type="PANTHER" id="PTHR46494:SF1">
    <property type="entry name" value="CORA FAMILY METAL ION TRANSPORTER (EUROFUNG)"/>
    <property type="match status" value="1"/>
</dbReference>
<evidence type="ECO:0000256" key="3">
    <source>
        <dbReference type="ARBA" id="ARBA00022448"/>
    </source>
</evidence>
<dbReference type="GO" id="GO:0005886">
    <property type="term" value="C:plasma membrane"/>
    <property type="evidence" value="ECO:0007669"/>
    <property type="project" value="UniProtKB-SubCell"/>
</dbReference>
<gene>
    <name evidence="14" type="ORF">BSAL_28045</name>
</gene>
<dbReference type="AlphaFoldDB" id="A0A0S4JKD2"/>
<accession>A0A0S4JKD2</accession>
<evidence type="ECO:0000256" key="8">
    <source>
        <dbReference type="ARBA" id="ARBA00023065"/>
    </source>
</evidence>
<dbReference type="GO" id="GO:0015095">
    <property type="term" value="F:magnesium ion transmembrane transporter activity"/>
    <property type="evidence" value="ECO:0007669"/>
    <property type="project" value="TreeGrafter"/>
</dbReference>
<feature type="transmembrane region" description="Helical" evidence="13">
    <location>
        <begin position="420"/>
        <end position="444"/>
    </location>
</feature>
<feature type="transmembrane region" description="Helical" evidence="13">
    <location>
        <begin position="456"/>
        <end position="475"/>
    </location>
</feature>
<organism evidence="14 15">
    <name type="scientific">Bodo saltans</name>
    <name type="common">Flagellated protozoan</name>
    <dbReference type="NCBI Taxonomy" id="75058"/>
    <lineage>
        <taxon>Eukaryota</taxon>
        <taxon>Discoba</taxon>
        <taxon>Euglenozoa</taxon>
        <taxon>Kinetoplastea</taxon>
        <taxon>Metakinetoplastina</taxon>
        <taxon>Eubodonida</taxon>
        <taxon>Bodonidae</taxon>
        <taxon>Bodo</taxon>
    </lineage>
</organism>
<reference evidence="15" key="1">
    <citation type="submission" date="2015-09" db="EMBL/GenBank/DDBJ databases">
        <authorList>
            <consortium name="Pathogen Informatics"/>
        </authorList>
    </citation>
    <scope>NUCLEOTIDE SEQUENCE [LARGE SCALE GENOMIC DNA]</scope>
    <source>
        <strain evidence="15">Lake Konstanz</strain>
    </source>
</reference>
<keyword evidence="4" id="KW-1003">Cell membrane</keyword>
<dbReference type="Pfam" id="PF01544">
    <property type="entry name" value="CorA"/>
    <property type="match status" value="1"/>
</dbReference>
<dbReference type="InterPro" id="IPR045861">
    <property type="entry name" value="CorA_cytoplasmic_dom"/>
</dbReference>
<dbReference type="SUPFAM" id="SSF144083">
    <property type="entry name" value="Magnesium transport protein CorA, transmembrane region"/>
    <property type="match status" value="1"/>
</dbReference>
<evidence type="ECO:0000313" key="14">
    <source>
        <dbReference type="EMBL" id="CUG90629.1"/>
    </source>
</evidence>
<keyword evidence="9 13" id="KW-0472">Membrane</keyword>
<dbReference type="PANTHER" id="PTHR46494">
    <property type="entry name" value="CORA FAMILY METAL ION TRANSPORTER (EUROFUNG)"/>
    <property type="match status" value="1"/>
</dbReference>
<keyword evidence="8" id="KW-0406">Ion transport</keyword>
<dbReference type="Gene3D" id="1.20.58.340">
    <property type="entry name" value="Magnesium transport protein CorA, transmembrane region"/>
    <property type="match status" value="2"/>
</dbReference>
<keyword evidence="6" id="KW-0460">Magnesium</keyword>
<evidence type="ECO:0000256" key="11">
    <source>
        <dbReference type="ARBA" id="ARBA00045497"/>
    </source>
</evidence>
<dbReference type="OrthoDB" id="9978047at2759"/>
<evidence type="ECO:0000256" key="6">
    <source>
        <dbReference type="ARBA" id="ARBA00022842"/>
    </source>
</evidence>
<dbReference type="InterPro" id="IPR002523">
    <property type="entry name" value="MgTranspt_CorA/ZnTranspt_ZntB"/>
</dbReference>
<name>A0A0S4JKD2_BODSA</name>
<feature type="region of interest" description="Disordered" evidence="12">
    <location>
        <begin position="63"/>
        <end position="99"/>
    </location>
</feature>
<comment type="function">
    <text evidence="11">Mediates influx of magnesium ions. Alternates between open and closed states. Activated by low cytoplasmic Mg(2+) levels. Inactive when cytoplasmic Mg(2+) levels are high.</text>
</comment>
<dbReference type="FunFam" id="1.20.58.340:FF:000004">
    <property type="entry name" value="Magnesium transport protein CorA"/>
    <property type="match status" value="1"/>
</dbReference>
<dbReference type="SUPFAM" id="SSF143865">
    <property type="entry name" value="CorA soluble domain-like"/>
    <property type="match status" value="1"/>
</dbReference>
<dbReference type="GO" id="GO:0000287">
    <property type="term" value="F:magnesium ion binding"/>
    <property type="evidence" value="ECO:0007669"/>
    <property type="project" value="TreeGrafter"/>
</dbReference>
<dbReference type="VEuPathDB" id="TriTrypDB:BSAL_28045"/>
<evidence type="ECO:0000256" key="1">
    <source>
        <dbReference type="ARBA" id="ARBA00004651"/>
    </source>
</evidence>
<comment type="subcellular location">
    <subcellularLocation>
        <location evidence="1">Cell membrane</location>
        <topology evidence="1">Multi-pass membrane protein</topology>
    </subcellularLocation>
</comment>
<evidence type="ECO:0000256" key="4">
    <source>
        <dbReference type="ARBA" id="ARBA00022475"/>
    </source>
</evidence>
<dbReference type="Proteomes" id="UP000051952">
    <property type="component" value="Unassembled WGS sequence"/>
</dbReference>
<evidence type="ECO:0000256" key="12">
    <source>
        <dbReference type="SAM" id="MobiDB-lite"/>
    </source>
</evidence>
<evidence type="ECO:0000256" key="13">
    <source>
        <dbReference type="SAM" id="Phobius"/>
    </source>
</evidence>
<evidence type="ECO:0000256" key="10">
    <source>
        <dbReference type="ARBA" id="ARBA00034269"/>
    </source>
</evidence>
<evidence type="ECO:0000256" key="9">
    <source>
        <dbReference type="ARBA" id="ARBA00023136"/>
    </source>
</evidence>
<keyword evidence="5 13" id="KW-0812">Transmembrane</keyword>
<comment type="similarity">
    <text evidence="2">Belongs to the CorA metal ion transporter (MIT) (TC 1.A.35) family.</text>
</comment>
<dbReference type="InterPro" id="IPR045863">
    <property type="entry name" value="CorA_TM1_TM2"/>
</dbReference>
<dbReference type="GO" id="GO:0015087">
    <property type="term" value="F:cobalt ion transmembrane transporter activity"/>
    <property type="evidence" value="ECO:0007669"/>
    <property type="project" value="TreeGrafter"/>
</dbReference>
<evidence type="ECO:0000256" key="2">
    <source>
        <dbReference type="ARBA" id="ARBA00009765"/>
    </source>
</evidence>
<protein>
    <submittedName>
        <fullName evidence="14">Magnesium and cobalt transporter, putative</fullName>
    </submittedName>
</protein>
<keyword evidence="7 13" id="KW-1133">Transmembrane helix</keyword>
<keyword evidence="15" id="KW-1185">Reference proteome</keyword>